<protein>
    <submittedName>
        <fullName evidence="1">Uncharacterized protein</fullName>
    </submittedName>
</protein>
<dbReference type="EMBL" id="CP046171">
    <property type="protein sequence ID" value="QIS04937.1"/>
    <property type="molecule type" value="Genomic_DNA"/>
</dbReference>
<proteinExistence type="predicted"/>
<gene>
    <name evidence="1" type="ORF">F5X71_23745</name>
</gene>
<sequence>MLAVSGVTEELFGAKDLREDERNRMLSRPFKDWMTQRIEANDTVDDLDGRPGFTLRDSDGVLPGGEVIEEFVPRARIDSELVRAVTESGLADSGTADVAVLINGVKDVRHYLPVYSRPASRPCHSRTTTAPNSA</sequence>
<name>A0A6G9XVN7_NOCBR</name>
<evidence type="ECO:0000313" key="1">
    <source>
        <dbReference type="EMBL" id="QIS04937.1"/>
    </source>
</evidence>
<evidence type="ECO:0000313" key="2">
    <source>
        <dbReference type="Proteomes" id="UP000501705"/>
    </source>
</evidence>
<dbReference type="AlphaFoldDB" id="A0A6G9XVN7"/>
<reference evidence="1 2" key="1">
    <citation type="journal article" date="2019" name="ACS Chem. Biol.">
        <title>Identification and Mobilization of a Cryptic Antibiotic Biosynthesis Gene Locus from a Human-Pathogenic Nocardia Isolate.</title>
        <authorList>
            <person name="Herisse M."/>
            <person name="Ishida K."/>
            <person name="Porter J.L."/>
            <person name="Howden B."/>
            <person name="Hertweck C."/>
            <person name="Stinear T.P."/>
            <person name="Pidot S.J."/>
        </authorList>
    </citation>
    <scope>NUCLEOTIDE SEQUENCE [LARGE SCALE GENOMIC DNA]</scope>
    <source>
        <strain evidence="1 2">AUSMDU00024985</strain>
    </source>
</reference>
<organism evidence="1 2">
    <name type="scientific">Nocardia brasiliensis</name>
    <dbReference type="NCBI Taxonomy" id="37326"/>
    <lineage>
        <taxon>Bacteria</taxon>
        <taxon>Bacillati</taxon>
        <taxon>Actinomycetota</taxon>
        <taxon>Actinomycetes</taxon>
        <taxon>Mycobacteriales</taxon>
        <taxon>Nocardiaceae</taxon>
        <taxon>Nocardia</taxon>
    </lineage>
</organism>
<dbReference type="RefSeq" id="WP_167464036.1">
    <property type="nucleotide sequence ID" value="NZ_CP046171.1"/>
</dbReference>
<dbReference type="Proteomes" id="UP000501705">
    <property type="component" value="Chromosome"/>
</dbReference>
<accession>A0A6G9XVN7</accession>